<dbReference type="EMBL" id="DAKRPA010000075">
    <property type="protein sequence ID" value="DAZ99862.1"/>
    <property type="molecule type" value="Genomic_DNA"/>
</dbReference>
<sequence length="89" mass="9774">MRASSLFYDPEELSALKSFCKQVQKKKVCTTLSSSCDHACDGYILLVVAIPAATLATLQGTTRDSAWHPRCQQSVRGLLTDRLTIPIMS</sequence>
<evidence type="ECO:0000313" key="1">
    <source>
        <dbReference type="EMBL" id="DAZ99862.1"/>
    </source>
</evidence>
<protein>
    <submittedName>
        <fullName evidence="1">Uncharacterized protein</fullName>
    </submittedName>
</protein>
<reference evidence="1" key="1">
    <citation type="submission" date="2022-11" db="EMBL/GenBank/DDBJ databases">
        <authorList>
            <person name="Morgan W.R."/>
            <person name="Tartar A."/>
        </authorList>
    </citation>
    <scope>NUCLEOTIDE SEQUENCE</scope>
    <source>
        <strain evidence="1">ARSEF 373</strain>
    </source>
</reference>
<dbReference type="AlphaFoldDB" id="A0AAV2YXR1"/>
<evidence type="ECO:0000313" key="2">
    <source>
        <dbReference type="Proteomes" id="UP001146120"/>
    </source>
</evidence>
<gene>
    <name evidence="1" type="ORF">N0F65_008605</name>
</gene>
<comment type="caution">
    <text evidence="1">The sequence shown here is derived from an EMBL/GenBank/DDBJ whole genome shotgun (WGS) entry which is preliminary data.</text>
</comment>
<reference evidence="1" key="2">
    <citation type="journal article" date="2023" name="Microbiol Resour">
        <title>Decontamination and Annotation of the Draft Genome Sequence of the Oomycete Lagenidium giganteum ARSEF 373.</title>
        <authorList>
            <person name="Morgan W.R."/>
            <person name="Tartar A."/>
        </authorList>
    </citation>
    <scope>NUCLEOTIDE SEQUENCE</scope>
    <source>
        <strain evidence="1">ARSEF 373</strain>
    </source>
</reference>
<keyword evidence="2" id="KW-1185">Reference proteome</keyword>
<proteinExistence type="predicted"/>
<organism evidence="1 2">
    <name type="scientific">Lagenidium giganteum</name>
    <dbReference type="NCBI Taxonomy" id="4803"/>
    <lineage>
        <taxon>Eukaryota</taxon>
        <taxon>Sar</taxon>
        <taxon>Stramenopiles</taxon>
        <taxon>Oomycota</taxon>
        <taxon>Peronosporomycetes</taxon>
        <taxon>Pythiales</taxon>
        <taxon>Pythiaceae</taxon>
    </lineage>
</organism>
<accession>A0AAV2YXR1</accession>
<name>A0AAV2YXR1_9STRA</name>
<dbReference type="Proteomes" id="UP001146120">
    <property type="component" value="Unassembled WGS sequence"/>
</dbReference>